<evidence type="ECO:0000313" key="1">
    <source>
        <dbReference type="EMBL" id="QDT91100.1"/>
    </source>
</evidence>
<dbReference type="SUPFAM" id="SSF109854">
    <property type="entry name" value="DinB/YfiT-like putative metalloenzymes"/>
    <property type="match status" value="1"/>
</dbReference>
<proteinExistence type="predicted"/>
<dbReference type="EMBL" id="CP036343">
    <property type="protein sequence ID" value="QDT91100.1"/>
    <property type="molecule type" value="Genomic_DNA"/>
</dbReference>
<dbReference type="Proteomes" id="UP000316855">
    <property type="component" value="Chromosome"/>
</dbReference>
<organism evidence="1 2">
    <name type="scientific">Gimesia algae</name>
    <dbReference type="NCBI Taxonomy" id="2527971"/>
    <lineage>
        <taxon>Bacteria</taxon>
        <taxon>Pseudomonadati</taxon>
        <taxon>Planctomycetota</taxon>
        <taxon>Planctomycetia</taxon>
        <taxon>Planctomycetales</taxon>
        <taxon>Planctomycetaceae</taxon>
        <taxon>Gimesia</taxon>
    </lineage>
</organism>
<protein>
    <submittedName>
        <fullName evidence="1">DinB superfamily protein</fullName>
    </submittedName>
</protein>
<dbReference type="Pfam" id="PF07609">
    <property type="entry name" value="DUF1572"/>
    <property type="match status" value="1"/>
</dbReference>
<sequence>MEHFSPFLSATIDVFEANKKMAERAIEQVSNDGLRTALDEHTNSIAVIMKHVAGNLISRWTDFLTTDGEKPDRNRDGEFEDNFTDRAELLAYWERGWSTLLDSLKSLTPDDLEKTVYIRGDAHMVPLAIQRSLGHTCYHVGQIVQVARIQAGDDWNTLTIPRGQSEQFNQERWGKGKPGK</sequence>
<evidence type="ECO:0000313" key="2">
    <source>
        <dbReference type="Proteomes" id="UP000316855"/>
    </source>
</evidence>
<keyword evidence="2" id="KW-1185">Reference proteome</keyword>
<gene>
    <name evidence="1" type="ORF">Pan161_27550</name>
</gene>
<dbReference type="InterPro" id="IPR011466">
    <property type="entry name" value="DUF1572"/>
</dbReference>
<name>A0A517VDL9_9PLAN</name>
<dbReference type="AlphaFoldDB" id="A0A517VDL9"/>
<dbReference type="KEGG" id="gax:Pan161_27550"/>
<dbReference type="RefSeq" id="WP_145227703.1">
    <property type="nucleotide sequence ID" value="NZ_CP036343.1"/>
</dbReference>
<dbReference type="InterPro" id="IPR034660">
    <property type="entry name" value="DinB/YfiT-like"/>
</dbReference>
<dbReference type="Gene3D" id="1.20.120.450">
    <property type="entry name" value="dinb family like domain"/>
    <property type="match status" value="1"/>
</dbReference>
<reference evidence="1 2" key="1">
    <citation type="submission" date="2019-02" db="EMBL/GenBank/DDBJ databases">
        <title>Deep-cultivation of Planctomycetes and their phenomic and genomic characterization uncovers novel biology.</title>
        <authorList>
            <person name="Wiegand S."/>
            <person name="Jogler M."/>
            <person name="Boedeker C."/>
            <person name="Pinto D."/>
            <person name="Vollmers J."/>
            <person name="Rivas-Marin E."/>
            <person name="Kohn T."/>
            <person name="Peeters S.H."/>
            <person name="Heuer A."/>
            <person name="Rast P."/>
            <person name="Oberbeckmann S."/>
            <person name="Bunk B."/>
            <person name="Jeske O."/>
            <person name="Meyerdierks A."/>
            <person name="Storesund J.E."/>
            <person name="Kallscheuer N."/>
            <person name="Luecker S."/>
            <person name="Lage O.M."/>
            <person name="Pohl T."/>
            <person name="Merkel B.J."/>
            <person name="Hornburger P."/>
            <person name="Mueller R.-W."/>
            <person name="Bruemmer F."/>
            <person name="Labrenz M."/>
            <person name="Spormann A.M."/>
            <person name="Op den Camp H."/>
            <person name="Overmann J."/>
            <person name="Amann R."/>
            <person name="Jetten M.S.M."/>
            <person name="Mascher T."/>
            <person name="Medema M.H."/>
            <person name="Devos D.P."/>
            <person name="Kaster A.-K."/>
            <person name="Ovreas L."/>
            <person name="Rohde M."/>
            <person name="Galperin M.Y."/>
            <person name="Jogler C."/>
        </authorList>
    </citation>
    <scope>NUCLEOTIDE SEQUENCE [LARGE SCALE GENOMIC DNA]</scope>
    <source>
        <strain evidence="1 2">Pan161</strain>
    </source>
</reference>
<dbReference type="OrthoDB" id="68731at2"/>
<accession>A0A517VDL9</accession>